<dbReference type="CDD" id="cd03498">
    <property type="entry name" value="SQR_TypeB_2_TM"/>
    <property type="match status" value="1"/>
</dbReference>
<keyword evidence="3" id="KW-1185">Reference proteome</keyword>
<gene>
    <name evidence="2" type="ORF">SCARR_03688</name>
</gene>
<organism evidence="2 3">
    <name type="scientific">Pontiella sulfatireligans</name>
    <dbReference type="NCBI Taxonomy" id="2750658"/>
    <lineage>
        <taxon>Bacteria</taxon>
        <taxon>Pseudomonadati</taxon>
        <taxon>Kiritimatiellota</taxon>
        <taxon>Kiritimatiellia</taxon>
        <taxon>Kiritimatiellales</taxon>
        <taxon>Pontiellaceae</taxon>
        <taxon>Pontiella</taxon>
    </lineage>
</organism>
<proteinExistence type="predicted"/>
<dbReference type="EMBL" id="CAAHFH010000002">
    <property type="protein sequence ID" value="VGO21614.1"/>
    <property type="molecule type" value="Genomic_DNA"/>
</dbReference>
<dbReference type="GO" id="GO:0016020">
    <property type="term" value="C:membrane"/>
    <property type="evidence" value="ECO:0007669"/>
    <property type="project" value="InterPro"/>
</dbReference>
<name>A0A6C2UQN9_9BACT</name>
<protein>
    <recommendedName>
        <fullName evidence="4">Succinate dehydrogenase cytochrome b558 subunit</fullName>
    </recommendedName>
</protein>
<feature type="transmembrane region" description="Helical" evidence="1">
    <location>
        <begin position="198"/>
        <end position="220"/>
    </location>
</feature>
<dbReference type="SUPFAM" id="SSF81343">
    <property type="entry name" value="Fumarate reductase respiratory complex transmembrane subunits"/>
    <property type="match status" value="1"/>
</dbReference>
<keyword evidence="1" id="KW-0812">Transmembrane</keyword>
<feature type="transmembrane region" description="Helical" evidence="1">
    <location>
        <begin position="103"/>
        <end position="124"/>
    </location>
</feature>
<evidence type="ECO:0000313" key="2">
    <source>
        <dbReference type="EMBL" id="VGO21614.1"/>
    </source>
</evidence>
<keyword evidence="1" id="KW-0472">Membrane</keyword>
<dbReference type="AlphaFoldDB" id="A0A6C2UQN9"/>
<dbReference type="Proteomes" id="UP000346198">
    <property type="component" value="Unassembled WGS sequence"/>
</dbReference>
<dbReference type="Gene3D" id="1.20.1300.10">
    <property type="entry name" value="Fumarate reductase/succinate dehydrogenase, transmembrane subunit"/>
    <property type="match status" value="1"/>
</dbReference>
<feature type="transmembrane region" description="Helical" evidence="1">
    <location>
        <begin position="160"/>
        <end position="178"/>
    </location>
</feature>
<evidence type="ECO:0008006" key="4">
    <source>
        <dbReference type="Google" id="ProtNLM"/>
    </source>
</evidence>
<feature type="transmembrane region" description="Helical" evidence="1">
    <location>
        <begin position="15"/>
        <end position="39"/>
    </location>
</feature>
<dbReference type="NCBIfam" id="TIGR02046">
    <property type="entry name" value="sdhC_b558_fam"/>
    <property type="match status" value="1"/>
</dbReference>
<dbReference type="InterPro" id="IPR034804">
    <property type="entry name" value="SQR/QFR_C/D"/>
</dbReference>
<accession>A0A6C2UQN9</accession>
<evidence type="ECO:0000313" key="3">
    <source>
        <dbReference type="Proteomes" id="UP000346198"/>
    </source>
</evidence>
<keyword evidence="1" id="KW-1133">Transmembrane helix</keyword>
<dbReference type="InterPro" id="IPR011138">
    <property type="entry name" value="Cytochrome_b-558"/>
</dbReference>
<reference evidence="2 3" key="1">
    <citation type="submission" date="2019-04" db="EMBL/GenBank/DDBJ databases">
        <authorList>
            <person name="Van Vliet M D."/>
        </authorList>
    </citation>
    <scope>NUCLEOTIDE SEQUENCE [LARGE SCALE GENOMIC DNA]</scope>
    <source>
        <strain evidence="2 3">F21</strain>
    </source>
</reference>
<dbReference type="RefSeq" id="WP_168433418.1">
    <property type="nucleotide sequence ID" value="NZ_CAAHFH010000002.1"/>
</dbReference>
<evidence type="ECO:0000256" key="1">
    <source>
        <dbReference type="SAM" id="Phobius"/>
    </source>
</evidence>
<feature type="transmembrane region" description="Helical" evidence="1">
    <location>
        <begin position="59"/>
        <end position="83"/>
    </location>
</feature>
<sequence>MTLKRTILSSIGQKLLLATSGLIMFLLFLIPHMGGNVLFLFGPDLFNSYAHHLHQLVPIVIGIEVLMLASISVHMIMAFRVVFANAKAHDKRHTQKDSKERSLAAKLMPYSGGMIFIFILKHLLDFKFYEKTEIISEHGDHMYNVYAMVLSRFQGDPLHLLFYVGFMLAVGFHLSHALQSSLQTYGLYIPRNDSKIKLASVVIGWGMASTFAIIPIMAFVG</sequence>